<reference evidence="11 12" key="1">
    <citation type="submission" date="2018-11" db="EMBL/GenBank/DDBJ databases">
        <title>Genomic Encyclopedia of Type Strains, Phase IV (KMG-IV): sequencing the most valuable type-strain genomes for metagenomic binning, comparative biology and taxonomic classification.</title>
        <authorList>
            <person name="Goeker M."/>
        </authorList>
    </citation>
    <scope>NUCLEOTIDE SEQUENCE [LARGE SCALE GENOMIC DNA]</scope>
    <source>
        <strain evidence="11 12">DSM 29158</strain>
    </source>
</reference>
<feature type="transmembrane region" description="Helical" evidence="9">
    <location>
        <begin position="33"/>
        <end position="54"/>
    </location>
</feature>
<feature type="transmembrane region" description="Helical" evidence="9">
    <location>
        <begin position="169"/>
        <end position="188"/>
    </location>
</feature>
<dbReference type="PANTHER" id="PTHR23028">
    <property type="entry name" value="ACETYLTRANSFERASE"/>
    <property type="match status" value="1"/>
</dbReference>
<dbReference type="OrthoDB" id="9796461at2"/>
<feature type="transmembrane region" description="Helical" evidence="9">
    <location>
        <begin position="200"/>
        <end position="218"/>
    </location>
</feature>
<accession>A0A3N5BG91</accession>
<keyword evidence="3" id="KW-1003">Cell membrane</keyword>
<dbReference type="Proteomes" id="UP000277108">
    <property type="component" value="Unassembled WGS sequence"/>
</dbReference>
<dbReference type="CDD" id="cd01840">
    <property type="entry name" value="SGNH_hydrolase_yrhL_like"/>
    <property type="match status" value="1"/>
</dbReference>
<evidence type="ECO:0000313" key="11">
    <source>
        <dbReference type="EMBL" id="RPF56523.1"/>
    </source>
</evidence>
<evidence type="ECO:0000259" key="10">
    <source>
        <dbReference type="Pfam" id="PF01757"/>
    </source>
</evidence>
<dbReference type="EMBL" id="RKRK01000003">
    <property type="protein sequence ID" value="RPF56523.1"/>
    <property type="molecule type" value="Genomic_DNA"/>
</dbReference>
<evidence type="ECO:0000256" key="5">
    <source>
        <dbReference type="ARBA" id="ARBA00022692"/>
    </source>
</evidence>
<keyword evidence="7 9" id="KW-0472">Membrane</keyword>
<evidence type="ECO:0000256" key="2">
    <source>
        <dbReference type="ARBA" id="ARBA00007400"/>
    </source>
</evidence>
<organism evidence="11 12">
    <name type="scientific">Abyssicoccus albus</name>
    <dbReference type="NCBI Taxonomy" id="1817405"/>
    <lineage>
        <taxon>Bacteria</taxon>
        <taxon>Bacillati</taxon>
        <taxon>Bacillota</taxon>
        <taxon>Bacilli</taxon>
        <taxon>Bacillales</taxon>
        <taxon>Abyssicoccaceae</taxon>
    </lineage>
</organism>
<dbReference type="InterPro" id="IPR002656">
    <property type="entry name" value="Acyl_transf_3_dom"/>
</dbReference>
<feature type="transmembrane region" description="Helical" evidence="9">
    <location>
        <begin position="366"/>
        <end position="385"/>
    </location>
</feature>
<proteinExistence type="inferred from homology"/>
<evidence type="ECO:0000256" key="8">
    <source>
        <dbReference type="ARBA" id="ARBA00023315"/>
    </source>
</evidence>
<feature type="transmembrane region" description="Helical" evidence="9">
    <location>
        <begin position="137"/>
        <end position="157"/>
    </location>
</feature>
<evidence type="ECO:0000256" key="3">
    <source>
        <dbReference type="ARBA" id="ARBA00022475"/>
    </source>
</evidence>
<sequence>MERTKYFPGIDGLRGIAVIAIILYHLNPKWLPGGFLGVDTFFIISGYIITVILLREYNKDERIDLVNFYQRRIRRLIPALLWMIMIVLMYSMLFERQIVHQLKHDVIAAIFYVSNWFYIYDGLDYFQSLEVRPLQHLWSLAIEEQFYILFPVVLLWSMKRFEKMRIVQVVFGISLLSLLLMMILFDPAEGSARVYFGTDTRLQSMLLGVMFAFIWNPDRMKESIPSSTRHVVDVIGVVSLIVLLLSFYLLSDTSEVLFYGGLYGLGIVTLLIIGSVVVPGTWMASVVGHRSLVTVGQYSYSLYLWHYPAIVFMSMHYVKGQLPWFVYIGAFIVTVAMAMISYHLIEEPFRKYGLKGLLVRIDTYKWTLLSMVITLLSSIGMWLFIDTTPKPVEKPKSTTHNLESYNQKKPSLDKLHEYEVFMLGDSVMVDIEDDLRKYFPHAYIDGEIGRNIYKAIPLIEEYQQFNTNDSVVVLELGTNGDFEQRHMEQMVNGFIDAKVILITTRVPKAYEKNVNELMKEAASRHDHITIVDWYKISDGHPEYFAPDGIHLQPVGAEVLSRAIKEEIAKRISE</sequence>
<dbReference type="AlphaFoldDB" id="A0A3N5BG91"/>
<dbReference type="InterPro" id="IPR036514">
    <property type="entry name" value="SGNH_hydro_sf"/>
</dbReference>
<dbReference type="RefSeq" id="WP_123807890.1">
    <property type="nucleotide sequence ID" value="NZ_RKRK01000003.1"/>
</dbReference>
<evidence type="ECO:0000256" key="7">
    <source>
        <dbReference type="ARBA" id="ARBA00023136"/>
    </source>
</evidence>
<comment type="caution">
    <text evidence="11">The sequence shown here is derived from an EMBL/GenBank/DDBJ whole genome shotgun (WGS) entry which is preliminary data.</text>
</comment>
<dbReference type="GO" id="GO:0009103">
    <property type="term" value="P:lipopolysaccharide biosynthetic process"/>
    <property type="evidence" value="ECO:0007669"/>
    <property type="project" value="TreeGrafter"/>
</dbReference>
<name>A0A3N5BG91_9BACL</name>
<feature type="transmembrane region" description="Helical" evidence="9">
    <location>
        <begin position="12"/>
        <end position="27"/>
    </location>
</feature>
<comment type="similarity">
    <text evidence="2">Belongs to the acyltransferase 3 family.</text>
</comment>
<dbReference type="Pfam" id="PF01757">
    <property type="entry name" value="Acyl_transf_3"/>
    <property type="match status" value="1"/>
</dbReference>
<evidence type="ECO:0000256" key="4">
    <source>
        <dbReference type="ARBA" id="ARBA00022679"/>
    </source>
</evidence>
<dbReference type="PANTHER" id="PTHR23028:SF53">
    <property type="entry name" value="ACYL_TRANSF_3 DOMAIN-CONTAINING PROTEIN"/>
    <property type="match status" value="1"/>
</dbReference>
<keyword evidence="6 9" id="KW-1133">Transmembrane helix</keyword>
<evidence type="ECO:0000256" key="1">
    <source>
        <dbReference type="ARBA" id="ARBA00004651"/>
    </source>
</evidence>
<gene>
    <name evidence="11" type="ORF">EDD62_1162</name>
</gene>
<evidence type="ECO:0000313" key="12">
    <source>
        <dbReference type="Proteomes" id="UP000277108"/>
    </source>
</evidence>
<feature type="transmembrane region" description="Helical" evidence="9">
    <location>
        <begin position="75"/>
        <end position="93"/>
    </location>
</feature>
<dbReference type="SUPFAM" id="SSF52266">
    <property type="entry name" value="SGNH hydrolase"/>
    <property type="match status" value="1"/>
</dbReference>
<feature type="transmembrane region" description="Helical" evidence="9">
    <location>
        <begin position="230"/>
        <end position="250"/>
    </location>
</feature>
<comment type="subcellular location">
    <subcellularLocation>
        <location evidence="1">Cell membrane</location>
        <topology evidence="1">Multi-pass membrane protein</topology>
    </subcellularLocation>
</comment>
<keyword evidence="5 9" id="KW-0812">Transmembrane</keyword>
<feature type="domain" description="Acyltransferase 3" evidence="10">
    <location>
        <begin position="8"/>
        <end position="342"/>
    </location>
</feature>
<protein>
    <submittedName>
        <fullName evidence="11">Peptidoglycan-N-acetylmuramate O-acetyltransferase</fullName>
    </submittedName>
</protein>
<dbReference type="GO" id="GO:0016747">
    <property type="term" value="F:acyltransferase activity, transferring groups other than amino-acyl groups"/>
    <property type="evidence" value="ECO:0007669"/>
    <property type="project" value="InterPro"/>
</dbReference>
<feature type="transmembrane region" description="Helical" evidence="9">
    <location>
        <begin position="262"/>
        <end position="288"/>
    </location>
</feature>
<dbReference type="InterPro" id="IPR050879">
    <property type="entry name" value="Acyltransferase_3"/>
</dbReference>
<evidence type="ECO:0000256" key="6">
    <source>
        <dbReference type="ARBA" id="ARBA00022989"/>
    </source>
</evidence>
<dbReference type="GO" id="GO:0005886">
    <property type="term" value="C:plasma membrane"/>
    <property type="evidence" value="ECO:0007669"/>
    <property type="project" value="UniProtKB-SubCell"/>
</dbReference>
<keyword evidence="12" id="KW-1185">Reference proteome</keyword>
<keyword evidence="8" id="KW-0012">Acyltransferase</keyword>
<keyword evidence="4 11" id="KW-0808">Transferase</keyword>
<feature type="transmembrane region" description="Helical" evidence="9">
    <location>
        <begin position="300"/>
        <end position="318"/>
    </location>
</feature>
<evidence type="ECO:0000256" key="9">
    <source>
        <dbReference type="SAM" id="Phobius"/>
    </source>
</evidence>
<feature type="transmembrane region" description="Helical" evidence="9">
    <location>
        <begin position="324"/>
        <end position="345"/>
    </location>
</feature>
<dbReference type="Gene3D" id="3.40.50.1110">
    <property type="entry name" value="SGNH hydrolase"/>
    <property type="match status" value="1"/>
</dbReference>